<keyword evidence="3" id="KW-1185">Reference proteome</keyword>
<sequence length="75" mass="8545">MPDPLQEGQIEIERTKIERTKIERRCWVYTSPSDTRIRGHVPCLQTGKDNHGETDGCVVSPNIRQTDETGMTGFK</sequence>
<dbReference type="AlphaFoldDB" id="A0AAV4XLB2"/>
<reference evidence="2 3" key="1">
    <citation type="submission" date="2021-06" db="EMBL/GenBank/DDBJ databases">
        <title>Caerostris extrusa draft genome.</title>
        <authorList>
            <person name="Kono N."/>
            <person name="Arakawa K."/>
        </authorList>
    </citation>
    <scope>NUCLEOTIDE SEQUENCE [LARGE SCALE GENOMIC DNA]</scope>
</reference>
<evidence type="ECO:0000313" key="2">
    <source>
        <dbReference type="EMBL" id="GIY94814.1"/>
    </source>
</evidence>
<comment type="caution">
    <text evidence="2">The sequence shown here is derived from an EMBL/GenBank/DDBJ whole genome shotgun (WGS) entry which is preliminary data.</text>
</comment>
<dbReference type="EMBL" id="BPLR01017826">
    <property type="protein sequence ID" value="GIY94814.1"/>
    <property type="molecule type" value="Genomic_DNA"/>
</dbReference>
<organism evidence="2 3">
    <name type="scientific">Caerostris extrusa</name>
    <name type="common">Bark spider</name>
    <name type="synonym">Caerostris bankana</name>
    <dbReference type="NCBI Taxonomy" id="172846"/>
    <lineage>
        <taxon>Eukaryota</taxon>
        <taxon>Metazoa</taxon>
        <taxon>Ecdysozoa</taxon>
        <taxon>Arthropoda</taxon>
        <taxon>Chelicerata</taxon>
        <taxon>Arachnida</taxon>
        <taxon>Araneae</taxon>
        <taxon>Araneomorphae</taxon>
        <taxon>Entelegynae</taxon>
        <taxon>Araneoidea</taxon>
        <taxon>Araneidae</taxon>
        <taxon>Caerostris</taxon>
    </lineage>
</organism>
<name>A0AAV4XLB2_CAEEX</name>
<gene>
    <name evidence="2" type="ORF">CEXT_403281</name>
</gene>
<feature type="region of interest" description="Disordered" evidence="1">
    <location>
        <begin position="45"/>
        <end position="75"/>
    </location>
</feature>
<dbReference type="Proteomes" id="UP001054945">
    <property type="component" value="Unassembled WGS sequence"/>
</dbReference>
<proteinExistence type="predicted"/>
<protein>
    <submittedName>
        <fullName evidence="2">Uncharacterized protein</fullName>
    </submittedName>
</protein>
<accession>A0AAV4XLB2</accession>
<evidence type="ECO:0000256" key="1">
    <source>
        <dbReference type="SAM" id="MobiDB-lite"/>
    </source>
</evidence>
<evidence type="ECO:0000313" key="3">
    <source>
        <dbReference type="Proteomes" id="UP001054945"/>
    </source>
</evidence>